<keyword evidence="7" id="KW-1185">Reference proteome</keyword>
<dbReference type="InterPro" id="IPR036249">
    <property type="entry name" value="Thioredoxin-like_sf"/>
</dbReference>
<dbReference type="PANTHER" id="PTHR45694:SF5">
    <property type="entry name" value="GLUTAREDOXIN 2"/>
    <property type="match status" value="1"/>
</dbReference>
<dbReference type="PANTHER" id="PTHR45694">
    <property type="entry name" value="GLUTAREDOXIN 2"/>
    <property type="match status" value="1"/>
</dbReference>
<protein>
    <submittedName>
        <fullName evidence="5">Glutaredoxin</fullName>
    </submittedName>
    <submittedName>
        <fullName evidence="6">Thioredoxin-like fold</fullName>
    </submittedName>
</protein>
<feature type="transmembrane region" description="Helical" evidence="3">
    <location>
        <begin position="7"/>
        <end position="26"/>
    </location>
</feature>
<dbReference type="PROSITE" id="PS51354">
    <property type="entry name" value="GLUTAREDOXIN_2"/>
    <property type="match status" value="1"/>
</dbReference>
<organism evidence="6 7">
    <name type="scientific">Lasallia pustulata</name>
    <dbReference type="NCBI Taxonomy" id="136370"/>
    <lineage>
        <taxon>Eukaryota</taxon>
        <taxon>Fungi</taxon>
        <taxon>Dikarya</taxon>
        <taxon>Ascomycota</taxon>
        <taxon>Pezizomycotina</taxon>
        <taxon>Lecanoromycetes</taxon>
        <taxon>OSLEUM clade</taxon>
        <taxon>Umbilicariomycetidae</taxon>
        <taxon>Umbilicariales</taxon>
        <taxon>Umbilicariaceae</taxon>
        <taxon>Lasallia</taxon>
    </lineage>
</organism>
<dbReference type="CDD" id="cd03419">
    <property type="entry name" value="GRX_GRXh_1_2_like"/>
    <property type="match status" value="1"/>
</dbReference>
<evidence type="ECO:0000313" key="8">
    <source>
        <dbReference type="Proteomes" id="UP000324767"/>
    </source>
</evidence>
<evidence type="ECO:0000256" key="1">
    <source>
        <dbReference type="ARBA" id="ARBA00009630"/>
    </source>
</evidence>
<evidence type="ECO:0000259" key="4">
    <source>
        <dbReference type="Pfam" id="PF00462"/>
    </source>
</evidence>
<evidence type="ECO:0000256" key="3">
    <source>
        <dbReference type="SAM" id="Phobius"/>
    </source>
</evidence>
<dbReference type="NCBIfam" id="TIGR02180">
    <property type="entry name" value="GRX_euk"/>
    <property type="match status" value="1"/>
</dbReference>
<dbReference type="GO" id="GO:0005801">
    <property type="term" value="C:cis-Golgi network"/>
    <property type="evidence" value="ECO:0007669"/>
    <property type="project" value="TreeGrafter"/>
</dbReference>
<dbReference type="GO" id="GO:0005796">
    <property type="term" value="C:Golgi lumen"/>
    <property type="evidence" value="ECO:0007669"/>
    <property type="project" value="TreeGrafter"/>
</dbReference>
<dbReference type="OrthoDB" id="423313at2759"/>
<dbReference type="Pfam" id="PF00462">
    <property type="entry name" value="Glutaredoxin"/>
    <property type="match status" value="1"/>
</dbReference>
<dbReference type="Gene3D" id="3.40.30.10">
    <property type="entry name" value="Glutaredoxin"/>
    <property type="match status" value="1"/>
</dbReference>
<dbReference type="Proteomes" id="UP000324767">
    <property type="component" value="Unassembled WGS sequence"/>
</dbReference>
<reference evidence="6" key="1">
    <citation type="submission" date="2017-03" db="EMBL/GenBank/DDBJ databases">
        <authorList>
            <person name="Afonso C.L."/>
            <person name="Miller P.J."/>
            <person name="Scott M.A."/>
            <person name="Spackman E."/>
            <person name="Goraichik I."/>
            <person name="Dimitrov K.M."/>
            <person name="Suarez D.L."/>
            <person name="Swayne D.E."/>
        </authorList>
    </citation>
    <scope>NUCLEOTIDE SEQUENCE [LARGE SCALE GENOMIC DNA]</scope>
</reference>
<keyword evidence="3" id="KW-1133">Transmembrane helix</keyword>
<accession>A0A1W5CWY8</accession>
<proteinExistence type="inferred from homology"/>
<dbReference type="PRINTS" id="PR00160">
    <property type="entry name" value="GLUTAREDOXIN"/>
</dbReference>
<dbReference type="EMBL" id="FWEW01000697">
    <property type="protein sequence ID" value="SLM35387.1"/>
    <property type="molecule type" value="Genomic_DNA"/>
</dbReference>
<evidence type="ECO:0000313" key="5">
    <source>
        <dbReference type="EMBL" id="KAA6411024.1"/>
    </source>
</evidence>
<reference evidence="7" key="2">
    <citation type="submission" date="2017-03" db="EMBL/GenBank/DDBJ databases">
        <authorList>
            <person name="Sharma R."/>
            <person name="Thines M."/>
        </authorList>
    </citation>
    <scope>NUCLEOTIDE SEQUENCE [LARGE SCALE GENOMIC DNA]</scope>
</reference>
<dbReference type="FunFam" id="3.40.30.10:FF:000093">
    <property type="entry name" value="Glutaredoxin 2"/>
    <property type="match status" value="1"/>
</dbReference>
<dbReference type="GO" id="GO:0000324">
    <property type="term" value="C:fungal-type vacuole"/>
    <property type="evidence" value="ECO:0007669"/>
    <property type="project" value="TreeGrafter"/>
</dbReference>
<feature type="domain" description="Glutaredoxin" evidence="4">
    <location>
        <begin position="163"/>
        <end position="228"/>
    </location>
</feature>
<name>A0A1W5CWY8_9LECA</name>
<dbReference type="InterPro" id="IPR002109">
    <property type="entry name" value="Glutaredoxin"/>
</dbReference>
<evidence type="ECO:0000313" key="6">
    <source>
        <dbReference type="EMBL" id="SLM35387.1"/>
    </source>
</evidence>
<evidence type="ECO:0000313" key="7">
    <source>
        <dbReference type="Proteomes" id="UP000192927"/>
    </source>
</evidence>
<dbReference type="AlphaFoldDB" id="A0A1W5CWY8"/>
<comment type="similarity">
    <text evidence="1">Belongs to the glutaredoxin family. Monothiol subfamily.</text>
</comment>
<dbReference type="InterPro" id="IPR011899">
    <property type="entry name" value="Glutaredoxin_euk/vir"/>
</dbReference>
<dbReference type="SUPFAM" id="SSF52833">
    <property type="entry name" value="Thioredoxin-like"/>
    <property type="match status" value="1"/>
</dbReference>
<feature type="region of interest" description="Disordered" evidence="2">
    <location>
        <begin position="71"/>
        <end position="117"/>
    </location>
</feature>
<dbReference type="GO" id="GO:0004362">
    <property type="term" value="F:glutathione-disulfide reductase (NADPH) activity"/>
    <property type="evidence" value="ECO:0007669"/>
    <property type="project" value="UniProtKB-ARBA"/>
</dbReference>
<gene>
    <name evidence="5" type="ORF">FRX48_05335</name>
</gene>
<dbReference type="GO" id="GO:0034599">
    <property type="term" value="P:cellular response to oxidative stress"/>
    <property type="evidence" value="ECO:0007669"/>
    <property type="project" value="TreeGrafter"/>
</dbReference>
<dbReference type="EMBL" id="VXIT01000008">
    <property type="protein sequence ID" value="KAA6411024.1"/>
    <property type="molecule type" value="Genomic_DNA"/>
</dbReference>
<evidence type="ECO:0000256" key="2">
    <source>
        <dbReference type="SAM" id="MobiDB-lite"/>
    </source>
</evidence>
<dbReference type="Proteomes" id="UP000192927">
    <property type="component" value="Unassembled WGS sequence"/>
</dbReference>
<keyword evidence="3" id="KW-0812">Transmembrane</keyword>
<reference evidence="5 8" key="3">
    <citation type="submission" date="2019-09" db="EMBL/GenBank/DDBJ databases">
        <title>The hologenome of the rock-dwelling lichen Lasallia pustulata.</title>
        <authorList>
            <person name="Greshake Tzovaras B."/>
            <person name="Segers F."/>
            <person name="Bicker A."/>
            <person name="Dal Grande F."/>
            <person name="Otte J."/>
            <person name="Hankeln T."/>
            <person name="Schmitt I."/>
            <person name="Ebersberger I."/>
        </authorList>
    </citation>
    <scope>NUCLEOTIDE SEQUENCE [LARGE SCALE GENOMIC DNA]</scope>
    <source>
        <strain evidence="5">A1-1</strain>
    </source>
</reference>
<sequence>MPSSRRIKVLAVLLAATVMMILYFTGDARRSRSQDFYSRTVAAMDAKAATLKETVTDADITRKLKDAADAAKKAVVPSGPAKLPPPPPGSPVDEIPLGANRDGEEKGGAGRKKMKGGEKWDMATGKEAAMVEKEGEPKEETAETRKEHEVDIVLNDILKRSPIIIFSKSYCAYSKKAKAILLDKYTIVPAPFVVELDQHSLGPELQSALEKNTGRRTVPNVLISGKSIGGGDDVAALDAGGELVHKVKSMGGKRIMEAKLRE</sequence>
<dbReference type="InterPro" id="IPR014025">
    <property type="entry name" value="Glutaredoxin_subgr"/>
</dbReference>
<keyword evidence="3" id="KW-0472">Membrane</keyword>